<dbReference type="NCBIfam" id="TIGR00482">
    <property type="entry name" value="nicotinate (nicotinamide) nucleotide adenylyltransferase"/>
    <property type="match status" value="1"/>
</dbReference>
<gene>
    <name evidence="11" type="primary">nadD</name>
    <name evidence="14" type="ORF">DX914_08095</name>
</gene>
<evidence type="ECO:0000256" key="2">
    <source>
        <dbReference type="ARBA" id="ARBA00005019"/>
    </source>
</evidence>
<sequence>MDRAGAAAAGGGRNPRRAPAGGRRVSAESDAGERPGFWVFYGGTFDPVHDGHLAIARAARDALQATVRLMPAADPPHRAPPGANAAHRARMLDLAVAGEPGLRVDTRELARAGRSYTVDTLRELRAQVGMQVPVALVVGADSFLGLPQWRDWRALFDLAHFVVADRPGSPLDEDLAPELAAALDGREAADAAALRAAPAGRVLRLHQPLHAESASQVRLRIAAGQPWQDLVPLAVAAYIQRHGLYVRP</sequence>
<evidence type="ECO:0000256" key="7">
    <source>
        <dbReference type="ARBA" id="ARBA00022741"/>
    </source>
</evidence>
<accession>A0A371K798</accession>
<dbReference type="GO" id="GO:0005524">
    <property type="term" value="F:ATP binding"/>
    <property type="evidence" value="ECO:0007669"/>
    <property type="project" value="UniProtKB-KW"/>
</dbReference>
<keyword evidence="6 11" id="KW-0548">Nucleotidyltransferase</keyword>
<evidence type="ECO:0000313" key="15">
    <source>
        <dbReference type="Proteomes" id="UP000264492"/>
    </source>
</evidence>
<dbReference type="Pfam" id="PF01467">
    <property type="entry name" value="CTP_transf_like"/>
    <property type="match status" value="1"/>
</dbReference>
<evidence type="ECO:0000256" key="5">
    <source>
        <dbReference type="ARBA" id="ARBA00022679"/>
    </source>
</evidence>
<evidence type="ECO:0000256" key="3">
    <source>
        <dbReference type="ARBA" id="ARBA00009014"/>
    </source>
</evidence>
<dbReference type="CDD" id="cd02165">
    <property type="entry name" value="NMNAT"/>
    <property type="match status" value="1"/>
</dbReference>
<dbReference type="EC" id="2.7.7.18" evidence="11"/>
<keyword evidence="8 11" id="KW-0067">ATP-binding</keyword>
<dbReference type="Proteomes" id="UP000264492">
    <property type="component" value="Unassembled WGS sequence"/>
</dbReference>
<evidence type="ECO:0000256" key="9">
    <source>
        <dbReference type="ARBA" id="ARBA00023027"/>
    </source>
</evidence>
<dbReference type="HAMAP" id="MF_00244">
    <property type="entry name" value="NaMN_adenylyltr"/>
    <property type="match status" value="1"/>
</dbReference>
<dbReference type="InterPro" id="IPR004821">
    <property type="entry name" value="Cyt_trans-like"/>
</dbReference>
<organism evidence="14 15">
    <name type="scientific">Lysobacter silvisoli</name>
    <dbReference type="NCBI Taxonomy" id="2293254"/>
    <lineage>
        <taxon>Bacteria</taxon>
        <taxon>Pseudomonadati</taxon>
        <taxon>Pseudomonadota</taxon>
        <taxon>Gammaproteobacteria</taxon>
        <taxon>Lysobacterales</taxon>
        <taxon>Lysobacteraceae</taxon>
        <taxon>Lysobacter</taxon>
    </lineage>
</organism>
<feature type="domain" description="Cytidyltransferase-like" evidence="13">
    <location>
        <begin position="40"/>
        <end position="180"/>
    </location>
</feature>
<dbReference type="Gene3D" id="3.40.50.620">
    <property type="entry name" value="HUPs"/>
    <property type="match status" value="1"/>
</dbReference>
<comment type="caution">
    <text evidence="14">The sequence shown here is derived from an EMBL/GenBank/DDBJ whole genome shotgun (WGS) entry which is preliminary data.</text>
</comment>
<comment type="pathway">
    <text evidence="2 11">Cofactor biosynthesis; NAD(+) biosynthesis; deamido-NAD(+) from nicotinate D-ribonucleotide: step 1/1.</text>
</comment>
<dbReference type="NCBIfam" id="NF000839">
    <property type="entry name" value="PRK00071.1-1"/>
    <property type="match status" value="1"/>
</dbReference>
<dbReference type="EMBL" id="QTSU01000001">
    <property type="protein sequence ID" value="RDZ29748.1"/>
    <property type="molecule type" value="Genomic_DNA"/>
</dbReference>
<name>A0A371K798_9GAMM</name>
<keyword evidence="7 11" id="KW-0547">Nucleotide-binding</keyword>
<dbReference type="NCBIfam" id="TIGR00125">
    <property type="entry name" value="cyt_tran_rel"/>
    <property type="match status" value="1"/>
</dbReference>
<evidence type="ECO:0000256" key="11">
    <source>
        <dbReference type="HAMAP-Rule" id="MF_00244"/>
    </source>
</evidence>
<comment type="catalytic activity">
    <reaction evidence="10 11">
        <text>nicotinate beta-D-ribonucleotide + ATP + H(+) = deamido-NAD(+) + diphosphate</text>
        <dbReference type="Rhea" id="RHEA:22860"/>
        <dbReference type="ChEBI" id="CHEBI:15378"/>
        <dbReference type="ChEBI" id="CHEBI:30616"/>
        <dbReference type="ChEBI" id="CHEBI:33019"/>
        <dbReference type="ChEBI" id="CHEBI:57502"/>
        <dbReference type="ChEBI" id="CHEBI:58437"/>
        <dbReference type="EC" id="2.7.7.18"/>
    </reaction>
</comment>
<protein>
    <recommendedName>
        <fullName evidence="11">Probable nicotinate-nucleotide adenylyltransferase</fullName>
        <ecNumber evidence="11">2.7.7.18</ecNumber>
    </recommendedName>
    <alternativeName>
        <fullName evidence="11">Deamido-NAD(+) diphosphorylase</fullName>
    </alternativeName>
    <alternativeName>
        <fullName evidence="11">Deamido-NAD(+) pyrophosphorylase</fullName>
    </alternativeName>
    <alternativeName>
        <fullName evidence="11">Nicotinate mononucleotide adenylyltransferase</fullName>
        <shortName evidence="11">NaMN adenylyltransferase</shortName>
    </alternativeName>
</protein>
<dbReference type="GO" id="GO:0004515">
    <property type="term" value="F:nicotinate-nucleotide adenylyltransferase activity"/>
    <property type="evidence" value="ECO:0007669"/>
    <property type="project" value="UniProtKB-UniRule"/>
</dbReference>
<keyword evidence="9 11" id="KW-0520">NAD</keyword>
<evidence type="ECO:0000256" key="6">
    <source>
        <dbReference type="ARBA" id="ARBA00022695"/>
    </source>
</evidence>
<dbReference type="PANTHER" id="PTHR21342:SF0">
    <property type="entry name" value="BIFUNCTIONAL NMN ADENYLYLTRANSFERASE_NUDIX HYDROLASE"/>
    <property type="match status" value="1"/>
</dbReference>
<comment type="function">
    <text evidence="1 11">Catalyzes the reversible adenylation of nicotinate mononucleotide (NaMN) to nicotinic acid adenine dinucleotide (NaAD).</text>
</comment>
<comment type="similarity">
    <text evidence="3 11">Belongs to the NadD family.</text>
</comment>
<feature type="region of interest" description="Disordered" evidence="12">
    <location>
        <begin position="1"/>
        <end position="29"/>
    </location>
</feature>
<keyword evidence="15" id="KW-1185">Reference proteome</keyword>
<dbReference type="GO" id="GO:0009435">
    <property type="term" value="P:NAD+ biosynthetic process"/>
    <property type="evidence" value="ECO:0007669"/>
    <property type="project" value="UniProtKB-UniRule"/>
</dbReference>
<dbReference type="PANTHER" id="PTHR21342">
    <property type="entry name" value="PHOSPHOPANTETHEINE ADENYLYLTRANSFERASE"/>
    <property type="match status" value="1"/>
</dbReference>
<keyword evidence="5 11" id="KW-0808">Transferase</keyword>
<evidence type="ECO:0000313" key="14">
    <source>
        <dbReference type="EMBL" id="RDZ29748.1"/>
    </source>
</evidence>
<reference evidence="14 15" key="1">
    <citation type="submission" date="2018-08" db="EMBL/GenBank/DDBJ databases">
        <title>Lysobacter sp. zong2l5, whole genome shotgun sequence.</title>
        <authorList>
            <person name="Zhang X."/>
            <person name="Feng G."/>
            <person name="Zhu H."/>
        </authorList>
    </citation>
    <scope>NUCLEOTIDE SEQUENCE [LARGE SCALE GENOMIC DNA]</scope>
    <source>
        <strain evidence="15">zong2l5</strain>
    </source>
</reference>
<dbReference type="SUPFAM" id="SSF52374">
    <property type="entry name" value="Nucleotidylyl transferase"/>
    <property type="match status" value="1"/>
</dbReference>
<dbReference type="InterPro" id="IPR014729">
    <property type="entry name" value="Rossmann-like_a/b/a_fold"/>
</dbReference>
<evidence type="ECO:0000256" key="8">
    <source>
        <dbReference type="ARBA" id="ARBA00022840"/>
    </source>
</evidence>
<evidence type="ECO:0000256" key="1">
    <source>
        <dbReference type="ARBA" id="ARBA00002324"/>
    </source>
</evidence>
<dbReference type="InterPro" id="IPR005248">
    <property type="entry name" value="NadD/NMNAT"/>
</dbReference>
<dbReference type="AlphaFoldDB" id="A0A371K798"/>
<evidence type="ECO:0000256" key="10">
    <source>
        <dbReference type="ARBA" id="ARBA00048721"/>
    </source>
</evidence>
<evidence type="ECO:0000259" key="13">
    <source>
        <dbReference type="Pfam" id="PF01467"/>
    </source>
</evidence>
<proteinExistence type="inferred from homology"/>
<dbReference type="UniPathway" id="UPA00253">
    <property type="reaction ID" value="UER00332"/>
</dbReference>
<evidence type="ECO:0000256" key="4">
    <source>
        <dbReference type="ARBA" id="ARBA00022642"/>
    </source>
</evidence>
<dbReference type="OrthoDB" id="5295945at2"/>
<keyword evidence="4 11" id="KW-0662">Pyridine nucleotide biosynthesis</keyword>
<evidence type="ECO:0000256" key="12">
    <source>
        <dbReference type="SAM" id="MobiDB-lite"/>
    </source>
</evidence>